<sequence>MFTNREGLNIDGVVSTLSRVVNHRTTLPLALGLSLEPLLARWAPALLRALSQHETAAGLLRFAAGHAGLRRPAWIAAVLTSAWALSGWLTHKSTNNWVEDPTWDFDGEIVLVTGGSSGIGAGVAREFLRRNPRTAVVVVDIAAALTWEVPAAADGARVHFYQCDVADAAAVRAMADRVRDEVGHPTVLFNNAGVARGSPILTAPPEDFELVVRTNLLAQYYVTQQFLGDMVRRDHGHIVYSGSLSSVIAGPSIGPYSSTKAGLSAMHDALQLELKFMYDAPRVRQTLGIFGFIRTPMVGAATKGGSFAVPFLEVETVAEAIVDSVYSTYSSTIYLPGAAGFSAGLRGAPTWMLTNLRFGFGAGLAKLRMPAFGEQIRKITQR</sequence>
<accession>A0A2H4SH77</accession>
<evidence type="ECO:0000259" key="4">
    <source>
        <dbReference type="SMART" id="SM00822"/>
    </source>
</evidence>
<gene>
    <name evidence="5" type="ORF">A9K55_008681</name>
</gene>
<evidence type="ECO:0000256" key="2">
    <source>
        <dbReference type="ARBA" id="ARBA00022857"/>
    </source>
</evidence>
<evidence type="ECO:0000313" key="5">
    <source>
        <dbReference type="EMBL" id="ATY62462.1"/>
    </source>
</evidence>
<comment type="similarity">
    <text evidence="1">Belongs to the short-chain dehydrogenases/reductases (SDR) family.</text>
</comment>
<dbReference type="GO" id="GO:0016616">
    <property type="term" value="F:oxidoreductase activity, acting on the CH-OH group of donors, NAD or NADP as acceptor"/>
    <property type="evidence" value="ECO:0007669"/>
    <property type="project" value="TreeGrafter"/>
</dbReference>
<keyword evidence="2" id="KW-0521">NADP</keyword>
<dbReference type="PRINTS" id="PR00081">
    <property type="entry name" value="GDHRDH"/>
</dbReference>
<dbReference type="Gene3D" id="3.40.50.720">
    <property type="entry name" value="NAD(P)-binding Rossmann-like Domain"/>
    <property type="match status" value="1"/>
</dbReference>
<protein>
    <submittedName>
        <fullName evidence="5">NAD(P)-binding domain</fullName>
    </submittedName>
</protein>
<organism evidence="5 6">
    <name type="scientific">Cordyceps militaris</name>
    <name type="common">Caterpillar fungus</name>
    <name type="synonym">Clavaria militaris</name>
    <dbReference type="NCBI Taxonomy" id="73501"/>
    <lineage>
        <taxon>Eukaryota</taxon>
        <taxon>Fungi</taxon>
        <taxon>Dikarya</taxon>
        <taxon>Ascomycota</taxon>
        <taxon>Pezizomycotina</taxon>
        <taxon>Sordariomycetes</taxon>
        <taxon>Hypocreomycetidae</taxon>
        <taxon>Hypocreales</taxon>
        <taxon>Cordycipitaceae</taxon>
        <taxon>Cordyceps</taxon>
    </lineage>
</organism>
<dbReference type="PANTHER" id="PTHR24322">
    <property type="entry name" value="PKSB"/>
    <property type="match status" value="1"/>
</dbReference>
<reference evidence="5 6" key="1">
    <citation type="journal article" date="2017" name="BMC Genomics">
        <title>Chromosome level assembly and secondary metabolite potential of the parasitic fungus Cordyceps militaris.</title>
        <authorList>
            <person name="Kramer G.J."/>
            <person name="Nodwell J.R."/>
        </authorList>
    </citation>
    <scope>NUCLEOTIDE SEQUENCE [LARGE SCALE GENOMIC DNA]</scope>
    <source>
        <strain evidence="5 6">ATCC 34164</strain>
    </source>
</reference>
<dbReference type="SMART" id="SM00822">
    <property type="entry name" value="PKS_KR"/>
    <property type="match status" value="1"/>
</dbReference>
<feature type="domain" description="Ketoreductase" evidence="4">
    <location>
        <begin position="108"/>
        <end position="286"/>
    </location>
</feature>
<proteinExistence type="inferred from homology"/>
<name>A0A2H4SH77_CORMI</name>
<dbReference type="InterPro" id="IPR002347">
    <property type="entry name" value="SDR_fam"/>
</dbReference>
<dbReference type="VEuPathDB" id="FungiDB:A9K55_008681"/>
<dbReference type="InterPro" id="IPR057326">
    <property type="entry name" value="KR_dom"/>
</dbReference>
<dbReference type="OrthoDB" id="10253736at2759"/>
<dbReference type="Pfam" id="PF00106">
    <property type="entry name" value="adh_short"/>
    <property type="match status" value="1"/>
</dbReference>
<dbReference type="InterPro" id="IPR036291">
    <property type="entry name" value="NAD(P)-bd_dom_sf"/>
</dbReference>
<dbReference type="SUPFAM" id="SSF51735">
    <property type="entry name" value="NAD(P)-binding Rossmann-fold domains"/>
    <property type="match status" value="1"/>
</dbReference>
<dbReference type="InterPro" id="IPR020904">
    <property type="entry name" value="Sc_DH/Rdtase_CS"/>
</dbReference>
<dbReference type="VEuPathDB" id="FungiDB:CCM_00782"/>
<keyword evidence="3" id="KW-0560">Oxidoreductase</keyword>
<dbReference type="AlphaFoldDB" id="A0A2H4SH77"/>
<dbReference type="EMBL" id="CP023324">
    <property type="protein sequence ID" value="ATY62462.1"/>
    <property type="molecule type" value="Genomic_DNA"/>
</dbReference>
<dbReference type="PROSITE" id="PS00061">
    <property type="entry name" value="ADH_SHORT"/>
    <property type="match status" value="1"/>
</dbReference>
<dbReference type="Proteomes" id="UP000323067">
    <property type="component" value="Chromosome vii"/>
</dbReference>
<dbReference type="PANTHER" id="PTHR24322:SF736">
    <property type="entry name" value="RETINOL DEHYDROGENASE 10"/>
    <property type="match status" value="1"/>
</dbReference>
<evidence type="ECO:0000256" key="3">
    <source>
        <dbReference type="ARBA" id="ARBA00023002"/>
    </source>
</evidence>
<evidence type="ECO:0000313" key="6">
    <source>
        <dbReference type="Proteomes" id="UP000323067"/>
    </source>
</evidence>
<evidence type="ECO:0000256" key="1">
    <source>
        <dbReference type="ARBA" id="ARBA00006484"/>
    </source>
</evidence>